<proteinExistence type="inferred from homology"/>
<evidence type="ECO:0000256" key="1">
    <source>
        <dbReference type="ARBA" id="ARBA00022559"/>
    </source>
</evidence>
<keyword evidence="2 6" id="KW-0049">Antioxidant</keyword>
<keyword evidence="4 6" id="KW-1015">Disulfide bond</keyword>
<comment type="function">
    <text evidence="6">Antioxidant protein with alkyl hydroperoxidase activity. Required for the reduction of the AhpC active site cysteine residues and for the regeneration of the AhpC enzyme activity.</text>
</comment>
<evidence type="ECO:0000256" key="5">
    <source>
        <dbReference type="ARBA" id="ARBA00023284"/>
    </source>
</evidence>
<dbReference type="NCBIfam" id="TIGR00777">
    <property type="entry name" value="ahpD"/>
    <property type="match status" value="1"/>
</dbReference>
<dbReference type="PANTHER" id="PTHR33930:SF7">
    <property type="entry name" value="ALKYL HYDROPEROXIDE REDUCTASE AHPD"/>
    <property type="match status" value="1"/>
</dbReference>
<gene>
    <name evidence="6" type="primary">ahpD</name>
    <name evidence="8" type="ORF">K9U37_00720</name>
</gene>
<keyword evidence="3 6" id="KW-0560">Oxidoreductase</keyword>
<feature type="active site" description="Proton donor" evidence="6">
    <location>
        <position position="130"/>
    </location>
</feature>
<evidence type="ECO:0000313" key="9">
    <source>
        <dbReference type="Proteomes" id="UP001139068"/>
    </source>
</evidence>
<keyword evidence="9" id="KW-1185">Reference proteome</keyword>
<evidence type="ECO:0000313" key="8">
    <source>
        <dbReference type="EMBL" id="MCI4673552.1"/>
    </source>
</evidence>
<evidence type="ECO:0000256" key="3">
    <source>
        <dbReference type="ARBA" id="ARBA00023002"/>
    </source>
</evidence>
<comment type="similarity">
    <text evidence="6">Belongs to the AhpD family.</text>
</comment>
<feature type="disulfide bond" evidence="6">
    <location>
        <begin position="130"/>
        <end position="133"/>
    </location>
</feature>
<dbReference type="InterPro" id="IPR029032">
    <property type="entry name" value="AhpD-like"/>
</dbReference>
<dbReference type="Gene3D" id="1.20.1290.10">
    <property type="entry name" value="AhpD-like"/>
    <property type="match status" value="1"/>
</dbReference>
<feature type="domain" description="Carboxymuconolactone decarboxylase-like" evidence="7">
    <location>
        <begin position="97"/>
        <end position="173"/>
    </location>
</feature>
<feature type="active site" description="Cysteine sulfenic acid (-SOH) intermediate" evidence="6">
    <location>
        <position position="133"/>
    </location>
</feature>
<evidence type="ECO:0000259" key="7">
    <source>
        <dbReference type="Pfam" id="PF02627"/>
    </source>
</evidence>
<dbReference type="PANTHER" id="PTHR33930">
    <property type="entry name" value="ALKYL HYDROPEROXIDE REDUCTASE AHPD"/>
    <property type="match status" value="1"/>
</dbReference>
<keyword evidence="5 6" id="KW-0676">Redox-active center</keyword>
<sequence>MSIDAIKEALPEYAKDLKLNLGSIVRSTELGDQQLWGALVATAAATKSERLLREVTEDALDVLSEEAYHAALGAASIMGMNNVFYRTKHQLEGRYDDLRAGLRMNILANPGVAKADFELWSLAVSAINGCDQCLAAHEKELRDVEVSRTVIFEAIRLASIVSGVAQALLTAQVLTTD</sequence>
<keyword evidence="1 6" id="KW-0575">Peroxidase</keyword>
<name>A0ABS9YRQ2_9MYCO</name>
<protein>
    <recommendedName>
        <fullName evidence="6">Alkyl hydroperoxide reductase AhpD</fullName>
        <ecNumber evidence="6">1.11.1.28</ecNumber>
    </recommendedName>
    <alternativeName>
        <fullName evidence="6">Alkylhydroperoxidase AhpD</fullName>
    </alternativeName>
</protein>
<organism evidence="8 9">
    <name type="scientific">Candidatus Mycolicibacterium alkanivorans</name>
    <dbReference type="NCBI Taxonomy" id="2954114"/>
    <lineage>
        <taxon>Bacteria</taxon>
        <taxon>Bacillati</taxon>
        <taxon>Actinomycetota</taxon>
        <taxon>Actinomycetes</taxon>
        <taxon>Mycobacteriales</taxon>
        <taxon>Mycobacteriaceae</taxon>
        <taxon>Mycolicibacterium</taxon>
    </lineage>
</organism>
<reference evidence="8" key="1">
    <citation type="journal article" date="2022" name="ISME J.">
        <title>Identification of active gaseous-alkane degraders at natural gas seeps.</title>
        <authorList>
            <person name="Farhan Ul Haque M."/>
            <person name="Hernandez M."/>
            <person name="Crombie A.T."/>
            <person name="Murrell J.C."/>
        </authorList>
    </citation>
    <scope>NUCLEOTIDE SEQUENCE</scope>
    <source>
        <strain evidence="8">ANDR5</strain>
    </source>
</reference>
<evidence type="ECO:0000256" key="2">
    <source>
        <dbReference type="ARBA" id="ARBA00022862"/>
    </source>
</evidence>
<dbReference type="NCBIfam" id="TIGR00778">
    <property type="entry name" value="ahpD_dom"/>
    <property type="match status" value="1"/>
</dbReference>
<dbReference type="InterPro" id="IPR004675">
    <property type="entry name" value="AhpD_core"/>
</dbReference>
<dbReference type="EMBL" id="JAIVFL010000001">
    <property type="protein sequence ID" value="MCI4673552.1"/>
    <property type="molecule type" value="Genomic_DNA"/>
</dbReference>
<dbReference type="EC" id="1.11.1.28" evidence="6"/>
<dbReference type="InterPro" id="IPR003779">
    <property type="entry name" value="CMD-like"/>
</dbReference>
<dbReference type="HAMAP" id="MF_01676">
    <property type="entry name" value="AhpD"/>
    <property type="match status" value="1"/>
</dbReference>
<comment type="subunit">
    <text evidence="6">Homotrimer.</text>
</comment>
<dbReference type="RefSeq" id="WP_243070079.1">
    <property type="nucleotide sequence ID" value="NZ_JAIVFL010000001.1"/>
</dbReference>
<dbReference type="SUPFAM" id="SSF69118">
    <property type="entry name" value="AhpD-like"/>
    <property type="match status" value="1"/>
</dbReference>
<dbReference type="Proteomes" id="UP001139068">
    <property type="component" value="Unassembled WGS sequence"/>
</dbReference>
<comment type="caution">
    <text evidence="8">The sequence shown here is derived from an EMBL/GenBank/DDBJ whole genome shotgun (WGS) entry which is preliminary data.</text>
</comment>
<evidence type="ECO:0000256" key="4">
    <source>
        <dbReference type="ARBA" id="ARBA00023157"/>
    </source>
</evidence>
<accession>A0ABS9YRQ2</accession>
<feature type="disulfide bond" description="Interchain (with AhpC); in linked form" evidence="6">
    <location>
        <position position="133"/>
    </location>
</feature>
<dbReference type="Pfam" id="PF02627">
    <property type="entry name" value="CMD"/>
    <property type="match status" value="1"/>
</dbReference>
<evidence type="ECO:0000256" key="6">
    <source>
        <dbReference type="HAMAP-Rule" id="MF_01676"/>
    </source>
</evidence>
<dbReference type="InterPro" id="IPR004674">
    <property type="entry name" value="AhpD"/>
</dbReference>
<comment type="catalytic activity">
    <reaction evidence="6">
        <text>N(6)-[(R)-dihydrolipoyl]-L-lysyl-[lipoyl-carrier protein] + a hydroperoxide = N(6)-[(R)-lipoyl]-L-lysyl-[lipoyl-carrier protein] + an alcohol + H2O</text>
        <dbReference type="Rhea" id="RHEA:62636"/>
        <dbReference type="Rhea" id="RHEA-COMP:10502"/>
        <dbReference type="Rhea" id="RHEA-COMP:16355"/>
        <dbReference type="ChEBI" id="CHEBI:15377"/>
        <dbReference type="ChEBI" id="CHEBI:30879"/>
        <dbReference type="ChEBI" id="CHEBI:35924"/>
        <dbReference type="ChEBI" id="CHEBI:83099"/>
        <dbReference type="ChEBI" id="CHEBI:83100"/>
        <dbReference type="EC" id="1.11.1.28"/>
    </reaction>
</comment>